<reference evidence="6" key="1">
    <citation type="journal article" date="2014" name="Int. J. Syst. Evol. Microbiol.">
        <title>Complete genome sequence of Corynebacterium casei LMG S-19264T (=DSM 44701T), isolated from a smear-ripened cheese.</title>
        <authorList>
            <consortium name="US DOE Joint Genome Institute (JGI-PGF)"/>
            <person name="Walter F."/>
            <person name="Albersmeier A."/>
            <person name="Kalinowski J."/>
            <person name="Ruckert C."/>
        </authorList>
    </citation>
    <scope>NUCLEOTIDE SEQUENCE</scope>
    <source>
        <strain evidence="6">KCTC 12988</strain>
    </source>
</reference>
<sequence>MKILLTALLIGVVAGLAGALLGVGGGIIMVPAFSLILGMEQKSAVATSLAIVVVTAVIGTSNHVVNKTELIDWKLVGLTAIGAAVAAWFGSDLMRQLSNQHLTRIFGVLMILIGAKMLWK</sequence>
<organism evidence="6 7">
    <name type="scientific">Roseibacillus persicicus</name>
    <dbReference type="NCBI Taxonomy" id="454148"/>
    <lineage>
        <taxon>Bacteria</taxon>
        <taxon>Pseudomonadati</taxon>
        <taxon>Verrucomicrobiota</taxon>
        <taxon>Verrucomicrobiia</taxon>
        <taxon>Verrucomicrobiales</taxon>
        <taxon>Verrucomicrobiaceae</taxon>
        <taxon>Roseibacillus</taxon>
    </lineage>
</organism>
<keyword evidence="5" id="KW-1003">Cell membrane</keyword>
<dbReference type="Pfam" id="PF01925">
    <property type="entry name" value="TauE"/>
    <property type="match status" value="1"/>
</dbReference>
<evidence type="ECO:0000256" key="2">
    <source>
        <dbReference type="ARBA" id="ARBA00022692"/>
    </source>
</evidence>
<name>A0A918TU82_9BACT</name>
<feature type="transmembrane region" description="Helical" evidence="5">
    <location>
        <begin position="43"/>
        <end position="61"/>
    </location>
</feature>
<comment type="similarity">
    <text evidence="5">Belongs to the 4-toluene sulfonate uptake permease (TSUP) (TC 2.A.102) family.</text>
</comment>
<dbReference type="InterPro" id="IPR051598">
    <property type="entry name" value="TSUP/Inactive_protease-like"/>
</dbReference>
<dbReference type="EMBL" id="BMXI01000013">
    <property type="protein sequence ID" value="GHC60224.1"/>
    <property type="molecule type" value="Genomic_DNA"/>
</dbReference>
<dbReference type="GO" id="GO:0005886">
    <property type="term" value="C:plasma membrane"/>
    <property type="evidence" value="ECO:0007669"/>
    <property type="project" value="UniProtKB-SubCell"/>
</dbReference>
<keyword evidence="2 5" id="KW-0812">Transmembrane</keyword>
<keyword evidence="3 5" id="KW-1133">Transmembrane helix</keyword>
<dbReference type="RefSeq" id="WP_189571390.1">
    <property type="nucleotide sequence ID" value="NZ_BMXI01000013.1"/>
</dbReference>
<dbReference type="PANTHER" id="PTHR43701:SF2">
    <property type="entry name" value="MEMBRANE TRANSPORTER PROTEIN YJNA-RELATED"/>
    <property type="match status" value="1"/>
</dbReference>
<evidence type="ECO:0000313" key="6">
    <source>
        <dbReference type="EMBL" id="GHC60224.1"/>
    </source>
</evidence>
<keyword evidence="4 5" id="KW-0472">Membrane</keyword>
<protein>
    <recommendedName>
        <fullName evidence="5">Probable membrane transporter protein</fullName>
    </recommendedName>
</protein>
<dbReference type="Proteomes" id="UP000644507">
    <property type="component" value="Unassembled WGS sequence"/>
</dbReference>
<keyword evidence="7" id="KW-1185">Reference proteome</keyword>
<evidence type="ECO:0000256" key="4">
    <source>
        <dbReference type="ARBA" id="ARBA00023136"/>
    </source>
</evidence>
<comment type="subcellular location">
    <subcellularLocation>
        <location evidence="5">Cell membrane</location>
        <topology evidence="5">Multi-pass membrane protein</topology>
    </subcellularLocation>
    <subcellularLocation>
        <location evidence="1">Membrane</location>
        <topology evidence="1">Multi-pass membrane protein</topology>
    </subcellularLocation>
</comment>
<feature type="transmembrane region" description="Helical" evidence="5">
    <location>
        <begin position="73"/>
        <end position="90"/>
    </location>
</feature>
<gene>
    <name evidence="6" type="ORF">GCM10007100_29380</name>
</gene>
<evidence type="ECO:0000313" key="7">
    <source>
        <dbReference type="Proteomes" id="UP000644507"/>
    </source>
</evidence>
<reference evidence="6" key="2">
    <citation type="submission" date="2020-09" db="EMBL/GenBank/DDBJ databases">
        <authorList>
            <person name="Sun Q."/>
            <person name="Kim S."/>
        </authorList>
    </citation>
    <scope>NUCLEOTIDE SEQUENCE</scope>
    <source>
        <strain evidence="6">KCTC 12988</strain>
    </source>
</reference>
<evidence type="ECO:0000256" key="5">
    <source>
        <dbReference type="RuleBase" id="RU363041"/>
    </source>
</evidence>
<comment type="caution">
    <text evidence="6">The sequence shown here is derived from an EMBL/GenBank/DDBJ whole genome shotgun (WGS) entry which is preliminary data.</text>
</comment>
<feature type="transmembrane region" description="Helical" evidence="5">
    <location>
        <begin position="102"/>
        <end position="119"/>
    </location>
</feature>
<dbReference type="InterPro" id="IPR002781">
    <property type="entry name" value="TM_pro_TauE-like"/>
</dbReference>
<proteinExistence type="inferred from homology"/>
<dbReference type="AlphaFoldDB" id="A0A918TU82"/>
<evidence type="ECO:0000256" key="3">
    <source>
        <dbReference type="ARBA" id="ARBA00022989"/>
    </source>
</evidence>
<accession>A0A918TU82</accession>
<dbReference type="PANTHER" id="PTHR43701">
    <property type="entry name" value="MEMBRANE TRANSPORTER PROTEIN MJ0441-RELATED"/>
    <property type="match status" value="1"/>
</dbReference>
<evidence type="ECO:0000256" key="1">
    <source>
        <dbReference type="ARBA" id="ARBA00004141"/>
    </source>
</evidence>